<evidence type="ECO:0000313" key="3">
    <source>
        <dbReference type="Proteomes" id="UP000053176"/>
    </source>
</evidence>
<accession>A0A117N3M1</accession>
<dbReference type="AlphaFoldDB" id="A0A117N3M1"/>
<dbReference type="InterPro" id="IPR002716">
    <property type="entry name" value="PIN_dom"/>
</dbReference>
<protein>
    <submittedName>
        <fullName evidence="2">Twitching motility protein PilT</fullName>
    </submittedName>
</protein>
<feature type="domain" description="PIN" evidence="1">
    <location>
        <begin position="4"/>
        <end position="119"/>
    </location>
</feature>
<dbReference type="CDD" id="cd18683">
    <property type="entry name" value="PIN_VapC-like"/>
    <property type="match status" value="1"/>
</dbReference>
<dbReference type="EMBL" id="LPWA01000104">
    <property type="protein sequence ID" value="KUM26643.1"/>
    <property type="molecule type" value="Genomic_DNA"/>
</dbReference>
<evidence type="ECO:0000259" key="1">
    <source>
        <dbReference type="Pfam" id="PF01850"/>
    </source>
</evidence>
<name>A0A117N3M1_RHILI</name>
<dbReference type="Pfam" id="PF01850">
    <property type="entry name" value="PIN"/>
    <property type="match status" value="1"/>
</dbReference>
<dbReference type="InterPro" id="IPR029060">
    <property type="entry name" value="PIN-like_dom_sf"/>
</dbReference>
<evidence type="ECO:0000313" key="2">
    <source>
        <dbReference type="EMBL" id="KUM26643.1"/>
    </source>
</evidence>
<dbReference type="PANTHER" id="PTHR39664">
    <property type="match status" value="1"/>
</dbReference>
<dbReference type="Proteomes" id="UP000053176">
    <property type="component" value="Unassembled WGS sequence"/>
</dbReference>
<sequence length="129" mass="13990">MLAIDTNLVVRYLTNDHPEQSPRARRLIDGQPVFVAVTVLLEAEWVLRSAYGYNLTEIVRVLRAFGGLPTVEMEDAAIVSSALDLAETGMDFADALHLGKSAHCAGFATFDRKLVKAARAAGYIGVQEA</sequence>
<dbReference type="PANTHER" id="PTHR39664:SF2">
    <property type="entry name" value="NUCLEIC ACID-BINDING PROTEIN, CONTAINING PIN DOMAIN-RELATED"/>
    <property type="match status" value="1"/>
</dbReference>
<proteinExistence type="predicted"/>
<reference evidence="2 3" key="1">
    <citation type="submission" date="2015-12" db="EMBL/GenBank/DDBJ databases">
        <title>Draft genome sequence of Mesorhizobium sp. UFLA 01-765, a multitolerant efficient symbiont and plant-growth promoting strain isolated from Zn-mining soil using Leucaena leucocephala as a trap plant.</title>
        <authorList>
            <person name="Rangel W.M."/>
            <person name="Thijs S."/>
            <person name="Longatti S.M."/>
            <person name="Moreira F.M."/>
            <person name="Weyens N."/>
            <person name="Vangronsveld J."/>
            <person name="Van Hamme J.D."/>
            <person name="Bottos E.M."/>
            <person name="Rineau F."/>
        </authorList>
    </citation>
    <scope>NUCLEOTIDE SEQUENCE [LARGE SCALE GENOMIC DNA]</scope>
    <source>
        <strain evidence="2 3">UFLA 01-765</strain>
    </source>
</reference>
<dbReference type="SUPFAM" id="SSF88723">
    <property type="entry name" value="PIN domain-like"/>
    <property type="match status" value="1"/>
</dbReference>
<comment type="caution">
    <text evidence="2">The sequence shown here is derived from an EMBL/GenBank/DDBJ whole genome shotgun (WGS) entry which is preliminary data.</text>
</comment>
<dbReference type="OrthoDB" id="3175275at2"/>
<organism evidence="2 3">
    <name type="scientific">Rhizobium loti</name>
    <name type="common">Mesorhizobium loti</name>
    <dbReference type="NCBI Taxonomy" id="381"/>
    <lineage>
        <taxon>Bacteria</taxon>
        <taxon>Pseudomonadati</taxon>
        <taxon>Pseudomonadota</taxon>
        <taxon>Alphaproteobacteria</taxon>
        <taxon>Hyphomicrobiales</taxon>
        <taxon>Phyllobacteriaceae</taxon>
        <taxon>Mesorhizobium</taxon>
    </lineage>
</organism>
<dbReference type="Gene3D" id="3.40.50.1010">
    <property type="entry name" value="5'-nuclease"/>
    <property type="match status" value="1"/>
</dbReference>
<gene>
    <name evidence="2" type="ORF">AU467_20985</name>
</gene>